<dbReference type="OrthoDB" id="197134at2"/>
<evidence type="ECO:0000313" key="5">
    <source>
        <dbReference type="EMBL" id="RAV15525.1"/>
    </source>
</evidence>
<dbReference type="SUPFAM" id="SSF46894">
    <property type="entry name" value="C-terminal effector domain of the bipartite response regulators"/>
    <property type="match status" value="1"/>
</dbReference>
<dbReference type="AlphaFoldDB" id="A0A329M5S8"/>
<evidence type="ECO:0000256" key="1">
    <source>
        <dbReference type="ARBA" id="ARBA00023015"/>
    </source>
</evidence>
<keyword evidence="3" id="KW-0804">Transcription</keyword>
<evidence type="ECO:0000256" key="3">
    <source>
        <dbReference type="ARBA" id="ARBA00023163"/>
    </source>
</evidence>
<sequence length="128" mass="14490">MDHTEKMSGAFKAAESLAEFAAEMASGQPLTLIDSKEYASDSKNELFRRTFQSEEVSSACEKIAHEFQLTLREFELLFHLSLYGFSNKELASVLVISEKTVKNHIANVQRKTNTKSTRELMSLVINRI</sequence>
<dbReference type="GO" id="GO:0003677">
    <property type="term" value="F:DNA binding"/>
    <property type="evidence" value="ECO:0007669"/>
    <property type="project" value="UniProtKB-KW"/>
</dbReference>
<feature type="domain" description="HTH luxR-type" evidence="4">
    <location>
        <begin position="62"/>
        <end position="128"/>
    </location>
</feature>
<keyword evidence="6" id="KW-1185">Reference proteome</keyword>
<evidence type="ECO:0000256" key="2">
    <source>
        <dbReference type="ARBA" id="ARBA00023125"/>
    </source>
</evidence>
<dbReference type="PROSITE" id="PS50043">
    <property type="entry name" value="HTH_LUXR_2"/>
    <property type="match status" value="1"/>
</dbReference>
<proteinExistence type="predicted"/>
<dbReference type="InterPro" id="IPR000792">
    <property type="entry name" value="Tscrpt_reg_LuxR_C"/>
</dbReference>
<gene>
    <name evidence="5" type="ORF">DQG23_29515</name>
</gene>
<evidence type="ECO:0000259" key="4">
    <source>
        <dbReference type="PROSITE" id="PS50043"/>
    </source>
</evidence>
<dbReference type="PANTHER" id="PTHR44688">
    <property type="entry name" value="DNA-BINDING TRANSCRIPTIONAL ACTIVATOR DEVR_DOSR"/>
    <property type="match status" value="1"/>
</dbReference>
<name>A0A329M5S8_9BACL</name>
<dbReference type="Pfam" id="PF00196">
    <property type="entry name" value="GerE"/>
    <property type="match status" value="1"/>
</dbReference>
<comment type="caution">
    <text evidence="5">The sequence shown here is derived from an EMBL/GenBank/DDBJ whole genome shotgun (WGS) entry which is preliminary data.</text>
</comment>
<dbReference type="RefSeq" id="WP_113034643.1">
    <property type="nucleotide sequence ID" value="NZ_QMFB01000023.1"/>
</dbReference>
<dbReference type="GO" id="GO:0006355">
    <property type="term" value="P:regulation of DNA-templated transcription"/>
    <property type="evidence" value="ECO:0007669"/>
    <property type="project" value="InterPro"/>
</dbReference>
<dbReference type="EMBL" id="QMFB01000023">
    <property type="protein sequence ID" value="RAV15525.1"/>
    <property type="molecule type" value="Genomic_DNA"/>
</dbReference>
<dbReference type="CDD" id="cd06170">
    <property type="entry name" value="LuxR_C_like"/>
    <property type="match status" value="1"/>
</dbReference>
<reference evidence="5 6" key="1">
    <citation type="journal article" date="2009" name="Int. J. Syst. Evol. Microbiol.">
        <title>Paenibacillus contaminans sp. nov., isolated from a contaminated laboratory plate.</title>
        <authorList>
            <person name="Chou J.H."/>
            <person name="Lee J.H."/>
            <person name="Lin M.C."/>
            <person name="Chang P.S."/>
            <person name="Arun A.B."/>
            <person name="Young C.C."/>
            <person name="Chen W.M."/>
        </authorList>
    </citation>
    <scope>NUCLEOTIDE SEQUENCE [LARGE SCALE GENOMIC DNA]</scope>
    <source>
        <strain evidence="5 6">CKOBP-6</strain>
    </source>
</reference>
<evidence type="ECO:0000313" key="6">
    <source>
        <dbReference type="Proteomes" id="UP000250369"/>
    </source>
</evidence>
<dbReference type="SMART" id="SM00421">
    <property type="entry name" value="HTH_LUXR"/>
    <property type="match status" value="1"/>
</dbReference>
<dbReference type="Gene3D" id="1.10.10.10">
    <property type="entry name" value="Winged helix-like DNA-binding domain superfamily/Winged helix DNA-binding domain"/>
    <property type="match status" value="1"/>
</dbReference>
<keyword evidence="1" id="KW-0805">Transcription regulation</keyword>
<organism evidence="5 6">
    <name type="scientific">Paenibacillus contaminans</name>
    <dbReference type="NCBI Taxonomy" id="450362"/>
    <lineage>
        <taxon>Bacteria</taxon>
        <taxon>Bacillati</taxon>
        <taxon>Bacillota</taxon>
        <taxon>Bacilli</taxon>
        <taxon>Bacillales</taxon>
        <taxon>Paenibacillaceae</taxon>
        <taxon>Paenibacillus</taxon>
    </lineage>
</organism>
<keyword evidence="2" id="KW-0238">DNA-binding</keyword>
<dbReference type="PANTHER" id="PTHR44688:SF16">
    <property type="entry name" value="DNA-BINDING TRANSCRIPTIONAL ACTIVATOR DEVR_DOSR"/>
    <property type="match status" value="1"/>
</dbReference>
<dbReference type="Proteomes" id="UP000250369">
    <property type="component" value="Unassembled WGS sequence"/>
</dbReference>
<dbReference type="InterPro" id="IPR036388">
    <property type="entry name" value="WH-like_DNA-bd_sf"/>
</dbReference>
<accession>A0A329M5S8</accession>
<dbReference type="InterPro" id="IPR016032">
    <property type="entry name" value="Sig_transdc_resp-reg_C-effctor"/>
</dbReference>
<protein>
    <recommendedName>
        <fullName evidence="4">HTH luxR-type domain-containing protein</fullName>
    </recommendedName>
</protein>